<keyword evidence="1" id="KW-0472">Membrane</keyword>
<keyword evidence="1" id="KW-0812">Transmembrane</keyword>
<evidence type="ECO:0000256" key="1">
    <source>
        <dbReference type="SAM" id="Phobius"/>
    </source>
</evidence>
<comment type="caution">
    <text evidence="2">The sequence shown here is derived from an EMBL/GenBank/DDBJ whole genome shotgun (WGS) entry which is preliminary data.</text>
</comment>
<organism evidence="2">
    <name type="scientific">marine sediment metagenome</name>
    <dbReference type="NCBI Taxonomy" id="412755"/>
    <lineage>
        <taxon>unclassified sequences</taxon>
        <taxon>metagenomes</taxon>
        <taxon>ecological metagenomes</taxon>
    </lineage>
</organism>
<feature type="non-terminal residue" evidence="2">
    <location>
        <position position="1"/>
    </location>
</feature>
<dbReference type="EMBL" id="BARV01025630">
    <property type="protein sequence ID" value="GAI45760.1"/>
    <property type="molecule type" value="Genomic_DNA"/>
</dbReference>
<keyword evidence="1" id="KW-1133">Transmembrane helix</keyword>
<name>X1Q3U9_9ZZZZ</name>
<accession>X1Q3U9</accession>
<sequence>LPSGVFYYLAFWNTLYSPGLNSIFRLMEKVNLKTFLFPLILFIIIFLLIRAKTNKLKKASLPVAIATTGFAGMAFQLIIILTFQSFYGNIYHRIGLLATAFMAGLALGSIVINNIMERVKNKLSLLIKLEVAIVLYSVCLPFFVDLFSFTSREALGIFLGSSYAAFIKFNFWNLSGGRISFSE</sequence>
<feature type="transmembrane region" description="Helical" evidence="1">
    <location>
        <begin position="155"/>
        <end position="174"/>
    </location>
</feature>
<feature type="transmembrane region" description="Helical" evidence="1">
    <location>
        <begin position="125"/>
        <end position="143"/>
    </location>
</feature>
<feature type="transmembrane region" description="Helical" evidence="1">
    <location>
        <begin position="61"/>
        <end position="84"/>
    </location>
</feature>
<dbReference type="AlphaFoldDB" id="X1Q3U9"/>
<evidence type="ECO:0000313" key="2">
    <source>
        <dbReference type="EMBL" id="GAI45760.1"/>
    </source>
</evidence>
<proteinExistence type="predicted"/>
<feature type="transmembrane region" description="Helical" evidence="1">
    <location>
        <begin position="30"/>
        <end position="49"/>
    </location>
</feature>
<reference evidence="2" key="1">
    <citation type="journal article" date="2014" name="Front. Microbiol.">
        <title>High frequency of phylogenetically diverse reductive dehalogenase-homologous genes in deep subseafloor sedimentary metagenomes.</title>
        <authorList>
            <person name="Kawai M."/>
            <person name="Futagami T."/>
            <person name="Toyoda A."/>
            <person name="Takaki Y."/>
            <person name="Nishi S."/>
            <person name="Hori S."/>
            <person name="Arai W."/>
            <person name="Tsubouchi T."/>
            <person name="Morono Y."/>
            <person name="Uchiyama I."/>
            <person name="Ito T."/>
            <person name="Fujiyama A."/>
            <person name="Inagaki F."/>
            <person name="Takami H."/>
        </authorList>
    </citation>
    <scope>NUCLEOTIDE SEQUENCE</scope>
    <source>
        <strain evidence="2">Expedition CK06-06</strain>
    </source>
</reference>
<protein>
    <submittedName>
        <fullName evidence="2">Uncharacterized protein</fullName>
    </submittedName>
</protein>
<gene>
    <name evidence="2" type="ORF">S06H3_41562</name>
</gene>
<feature type="transmembrane region" description="Helical" evidence="1">
    <location>
        <begin position="90"/>
        <end position="113"/>
    </location>
</feature>